<dbReference type="Proteomes" id="UP001527099">
    <property type="component" value="Unassembled WGS sequence"/>
</dbReference>
<protein>
    <submittedName>
        <fullName evidence="1">Uncharacterized protein</fullName>
    </submittedName>
</protein>
<dbReference type="EMBL" id="JAMDMX010000236">
    <property type="protein sequence ID" value="MCY9698330.1"/>
    <property type="molecule type" value="Genomic_DNA"/>
</dbReference>
<reference evidence="1 2" key="1">
    <citation type="submission" date="2022-05" db="EMBL/GenBank/DDBJ databases">
        <title>Genome Sequencing of Bee-Associated Microbes.</title>
        <authorList>
            <person name="Dunlap C."/>
        </authorList>
    </citation>
    <scope>NUCLEOTIDE SEQUENCE [LARGE SCALE GENOMIC DNA]</scope>
    <source>
        <strain evidence="1 2">NRRL B-14421</strain>
    </source>
</reference>
<accession>A0ABT4GQ18</accession>
<proteinExistence type="predicted"/>
<name>A0ABT4GQ18_9BACL</name>
<evidence type="ECO:0000313" key="1">
    <source>
        <dbReference type="EMBL" id="MCY9698330.1"/>
    </source>
</evidence>
<sequence length="182" mass="21208">MQTFFFQIELPEEHRWNGLTIALFYCTSCYDGNYLIPEMLDGSLKNAVIPKSFLKNYQRNFKVLTFQNDEATLRKDYIEKITFKPLELIKSNDVNIKENKIGGNQYRPSSAVKAVAERCTRNSTKVCMDMSTGLKMSFQQRQRKRIWRTKLLNPKLNRKGGKVERRSVSGCPLNLVFKPIKI</sequence>
<dbReference type="RefSeq" id="WP_029198675.1">
    <property type="nucleotide sequence ID" value="NZ_JAMDMW010000094.1"/>
</dbReference>
<gene>
    <name evidence="1" type="ORF">M5X19_36660</name>
</gene>
<organism evidence="1 2">
    <name type="scientific">Paenibacillus alginolyticus</name>
    <dbReference type="NCBI Taxonomy" id="59839"/>
    <lineage>
        <taxon>Bacteria</taxon>
        <taxon>Bacillati</taxon>
        <taxon>Bacillota</taxon>
        <taxon>Bacilli</taxon>
        <taxon>Bacillales</taxon>
        <taxon>Paenibacillaceae</taxon>
        <taxon>Paenibacillus</taxon>
    </lineage>
</organism>
<comment type="caution">
    <text evidence="1">The sequence shown here is derived from an EMBL/GenBank/DDBJ whole genome shotgun (WGS) entry which is preliminary data.</text>
</comment>
<evidence type="ECO:0000313" key="2">
    <source>
        <dbReference type="Proteomes" id="UP001527099"/>
    </source>
</evidence>
<keyword evidence="2" id="KW-1185">Reference proteome</keyword>